<sequence length="186" mass="21058">MRLRSIALLGAGGLALYRLAQQLGVPDGVTPVQPFQLSRYLGRWYEIARIDHVYERGLTDTSADYRLLPGGGVQVTNRGFHPRARRWREVRASARPVQDGDVAHLQVSFIWPVRASYIVFALDGDYQHALVSGPTHDYLWLLARTPQIRATARANMLDAARAAGFDVGRLMWVDQRRNVERARPLR</sequence>
<keyword evidence="5" id="KW-1185">Reference proteome</keyword>
<dbReference type="AlphaFoldDB" id="A0A975CGP0"/>
<keyword evidence="2" id="KW-0446">Lipid-binding</keyword>
<dbReference type="PIRSF" id="PIRSF036893">
    <property type="entry name" value="Lipocalin_ApoD"/>
    <property type="match status" value="1"/>
</dbReference>
<feature type="domain" description="Lipocalin/cytosolic fatty-acid binding" evidence="3">
    <location>
        <begin position="36"/>
        <end position="175"/>
    </location>
</feature>
<dbReference type="InterPro" id="IPR012674">
    <property type="entry name" value="Calycin"/>
</dbReference>
<dbReference type="EMBL" id="CP071796">
    <property type="protein sequence ID" value="QTD46070.1"/>
    <property type="molecule type" value="Genomic_DNA"/>
</dbReference>
<dbReference type="InterPro" id="IPR000566">
    <property type="entry name" value="Lipocln_cytosolic_FA-bd_dom"/>
</dbReference>
<keyword evidence="2" id="KW-0998">Cell outer membrane</keyword>
<comment type="similarity">
    <text evidence="1 2">Belongs to the calycin superfamily. Lipocalin family.</text>
</comment>
<reference evidence="4" key="1">
    <citation type="submission" date="2021-03" db="EMBL/GenBank/DDBJ databases">
        <title>Ottowia sp. 27C isolated from the cloaca of a Giant Asian pond turtle (Heosemys grandis).</title>
        <authorList>
            <person name="Spergser J."/>
            <person name="Busse H.-J."/>
        </authorList>
    </citation>
    <scope>NUCLEOTIDE SEQUENCE</scope>
    <source>
        <strain evidence="4">27C</strain>
    </source>
</reference>
<evidence type="ECO:0000259" key="3">
    <source>
        <dbReference type="Pfam" id="PF08212"/>
    </source>
</evidence>
<accession>A0A975CGP0</accession>
<keyword evidence="2" id="KW-0449">Lipoprotein</keyword>
<dbReference type="GO" id="GO:0009279">
    <property type="term" value="C:cell outer membrane"/>
    <property type="evidence" value="ECO:0007669"/>
    <property type="project" value="UniProtKB-SubCell"/>
</dbReference>
<comment type="function">
    <text evidence="2">Involved in the storage or transport of lipids necessary for membrane maintenance under stressful conditions. Displays a binding preference for lysophospholipids.</text>
</comment>
<evidence type="ECO:0000256" key="1">
    <source>
        <dbReference type="ARBA" id="ARBA00006889"/>
    </source>
</evidence>
<dbReference type="SUPFAM" id="SSF50814">
    <property type="entry name" value="Lipocalins"/>
    <property type="match status" value="1"/>
</dbReference>
<comment type="subcellular location">
    <subcellularLocation>
        <location evidence="2">Cell outer membrane</location>
    </subcellularLocation>
</comment>
<dbReference type="GO" id="GO:0006950">
    <property type="term" value="P:response to stress"/>
    <property type="evidence" value="ECO:0007669"/>
    <property type="project" value="UniProtKB-ARBA"/>
</dbReference>
<dbReference type="InterPro" id="IPR002446">
    <property type="entry name" value="Lipocalin_bac"/>
</dbReference>
<comment type="subunit">
    <text evidence="2">Homodimer.</text>
</comment>
<evidence type="ECO:0000256" key="2">
    <source>
        <dbReference type="PIRNR" id="PIRNR036893"/>
    </source>
</evidence>
<keyword evidence="2" id="KW-0472">Membrane</keyword>
<evidence type="ECO:0000313" key="4">
    <source>
        <dbReference type="EMBL" id="QTD46070.1"/>
    </source>
</evidence>
<dbReference type="PANTHER" id="PTHR10612:SF34">
    <property type="entry name" value="APOLIPOPROTEIN D"/>
    <property type="match status" value="1"/>
</dbReference>
<dbReference type="GO" id="GO:0008289">
    <property type="term" value="F:lipid binding"/>
    <property type="evidence" value="ECO:0007669"/>
    <property type="project" value="UniProtKB-UniRule"/>
</dbReference>
<proteinExistence type="inferred from homology"/>
<gene>
    <name evidence="4" type="ORF">J1M35_03935</name>
</gene>
<evidence type="ECO:0000313" key="5">
    <source>
        <dbReference type="Proteomes" id="UP000663903"/>
    </source>
</evidence>
<dbReference type="RefSeq" id="WP_208009969.1">
    <property type="nucleotide sequence ID" value="NZ_CP071796.1"/>
</dbReference>
<dbReference type="Pfam" id="PF08212">
    <property type="entry name" value="Lipocalin_2"/>
    <property type="match status" value="1"/>
</dbReference>
<protein>
    <recommendedName>
        <fullName evidence="2">Outer membrane lipoprotein Blc</fullName>
    </recommendedName>
</protein>
<name>A0A975CGP0_9BURK</name>
<dbReference type="PRINTS" id="PR01171">
    <property type="entry name" value="BCTLIPOCALIN"/>
</dbReference>
<dbReference type="InterPro" id="IPR022271">
    <property type="entry name" value="Lipocalin_ApoD"/>
</dbReference>
<dbReference type="KEGG" id="otd:J1M35_03935"/>
<dbReference type="CDD" id="cd19438">
    <property type="entry name" value="lipocalin_Blc-like"/>
    <property type="match status" value="1"/>
</dbReference>
<dbReference type="PANTHER" id="PTHR10612">
    <property type="entry name" value="APOLIPOPROTEIN D"/>
    <property type="match status" value="1"/>
</dbReference>
<dbReference type="Proteomes" id="UP000663903">
    <property type="component" value="Chromosome"/>
</dbReference>
<organism evidence="4 5">
    <name type="scientific">Ottowia testudinis</name>
    <dbReference type="NCBI Taxonomy" id="2816950"/>
    <lineage>
        <taxon>Bacteria</taxon>
        <taxon>Pseudomonadati</taxon>
        <taxon>Pseudomonadota</taxon>
        <taxon>Betaproteobacteria</taxon>
        <taxon>Burkholderiales</taxon>
        <taxon>Comamonadaceae</taxon>
        <taxon>Ottowia</taxon>
    </lineage>
</organism>
<dbReference type="InterPro" id="IPR047202">
    <property type="entry name" value="Lipocalin_Blc-like_dom"/>
</dbReference>
<dbReference type="Gene3D" id="2.40.128.20">
    <property type="match status" value="1"/>
</dbReference>